<dbReference type="Gene3D" id="3.30.559.10">
    <property type="entry name" value="Chloramphenicol acetyltransferase-like domain"/>
    <property type="match status" value="1"/>
</dbReference>
<dbReference type="PANTHER" id="PTHR38474:SF1">
    <property type="entry name" value="SLR0299 PROTEIN"/>
    <property type="match status" value="1"/>
</dbReference>
<gene>
    <name evidence="1" type="ORF">HNQ88_002875</name>
</gene>
<dbReference type="RefSeq" id="WP_309939620.1">
    <property type="nucleotide sequence ID" value="NZ_AP025305.1"/>
</dbReference>
<dbReference type="PANTHER" id="PTHR38474">
    <property type="entry name" value="SLR0299 PROTEIN"/>
    <property type="match status" value="1"/>
</dbReference>
<proteinExistence type="predicted"/>
<dbReference type="AlphaFoldDB" id="A0AAE3XNQ2"/>
<reference evidence="1" key="1">
    <citation type="submission" date="2023-07" db="EMBL/GenBank/DDBJ databases">
        <title>Genomic Encyclopedia of Type Strains, Phase IV (KMG-IV): sequencing the most valuable type-strain genomes for metagenomic binning, comparative biology and taxonomic classification.</title>
        <authorList>
            <person name="Goeker M."/>
        </authorList>
    </citation>
    <scope>NUCLEOTIDE SEQUENCE</scope>
    <source>
        <strain evidence="1">DSM 26174</strain>
    </source>
</reference>
<dbReference type="Proteomes" id="UP001185092">
    <property type="component" value="Unassembled WGS sequence"/>
</dbReference>
<evidence type="ECO:0000313" key="1">
    <source>
        <dbReference type="EMBL" id="MDR6239827.1"/>
    </source>
</evidence>
<name>A0AAE3XNQ2_9BACT</name>
<protein>
    <submittedName>
        <fullName evidence="1">Chloramphenicol O-acetyltransferase</fullName>
    </submittedName>
</protein>
<comment type="caution">
    <text evidence="1">The sequence shown here is derived from an EMBL/GenBank/DDBJ whole genome shotgun (WGS) entry which is preliminary data.</text>
</comment>
<accession>A0AAE3XNQ2</accession>
<dbReference type="SUPFAM" id="SSF52777">
    <property type="entry name" value="CoA-dependent acyltransferases"/>
    <property type="match status" value="1"/>
</dbReference>
<dbReference type="SMART" id="SM01059">
    <property type="entry name" value="CAT"/>
    <property type="match status" value="1"/>
</dbReference>
<dbReference type="EMBL" id="JAVDQD010000003">
    <property type="protein sequence ID" value="MDR6239827.1"/>
    <property type="molecule type" value="Genomic_DNA"/>
</dbReference>
<dbReference type="InterPro" id="IPR001707">
    <property type="entry name" value="Cmp_AcTrfase"/>
</dbReference>
<organism evidence="1 2">
    <name type="scientific">Aureibacter tunicatorum</name>
    <dbReference type="NCBI Taxonomy" id="866807"/>
    <lineage>
        <taxon>Bacteria</taxon>
        <taxon>Pseudomonadati</taxon>
        <taxon>Bacteroidota</taxon>
        <taxon>Cytophagia</taxon>
        <taxon>Cytophagales</taxon>
        <taxon>Persicobacteraceae</taxon>
        <taxon>Aureibacter</taxon>
    </lineage>
</organism>
<dbReference type="Pfam" id="PF00302">
    <property type="entry name" value="CAT"/>
    <property type="match status" value="1"/>
</dbReference>
<keyword evidence="2" id="KW-1185">Reference proteome</keyword>
<sequence length="234" mass="27861">MELSKFLKLYDGHKLEEKDLSSYEKWSLQFFHKKEFVREPNLQITLQLEITKAYNTYKNECDTVIGASFTSYLMWHIIKTTQNHPYFRYRNIDGEWYIFNNLPVFSPIGIGGDARFSEIIVENGSIEDYAAFTNNYRSKVDKSFNMREFEPLDELVWANSHFIGNLPNLQFTGFQLHTPTKNSGRPYFYFGKRYQTNDERFIPLLVMFDHSNLDPFVLSDFMNEFQSRIDENKH</sequence>
<evidence type="ECO:0000313" key="2">
    <source>
        <dbReference type="Proteomes" id="UP001185092"/>
    </source>
</evidence>
<dbReference type="GO" id="GO:0008811">
    <property type="term" value="F:chloramphenicol O-acetyltransferase activity"/>
    <property type="evidence" value="ECO:0007669"/>
    <property type="project" value="InterPro"/>
</dbReference>
<dbReference type="InterPro" id="IPR023213">
    <property type="entry name" value="CAT-like_dom_sf"/>
</dbReference>